<feature type="transmembrane region" description="Helical" evidence="1">
    <location>
        <begin position="125"/>
        <end position="144"/>
    </location>
</feature>
<accession>A0A2G1VW18</accession>
<keyword evidence="1" id="KW-0472">Membrane</keyword>
<keyword evidence="3" id="KW-1185">Reference proteome</keyword>
<dbReference type="Proteomes" id="UP000229433">
    <property type="component" value="Unassembled WGS sequence"/>
</dbReference>
<evidence type="ECO:0000313" key="2">
    <source>
        <dbReference type="EMBL" id="PHQ30972.1"/>
    </source>
</evidence>
<sequence length="145" mass="16420">MDQNEYEYYSNLINEISDQESEHSTKLIDWVKHIVTILIALLSVLVAFGATNDLNGYLQIIFSAILISIGIGIFSGVVFGYKSIDELSQISKNKRIALYRRLSGETDNLITIPINRKWYFKLAEIVFLLSSSLSIILLVIYGVLK</sequence>
<keyword evidence="1" id="KW-1133">Transmembrane helix</keyword>
<keyword evidence="1" id="KW-0812">Transmembrane</keyword>
<dbReference type="AlphaFoldDB" id="A0A2G1VW18"/>
<reference evidence="2 3" key="1">
    <citation type="submission" date="2017-08" db="EMBL/GenBank/DDBJ databases">
        <title>The whole genome shortgun sequences of strain Leeuwenhoekiella nanhaiensis G18 from the South China Sea.</title>
        <authorList>
            <person name="Liu Q."/>
        </authorList>
    </citation>
    <scope>NUCLEOTIDE SEQUENCE [LARGE SCALE GENOMIC DNA]</scope>
    <source>
        <strain evidence="2 3">G18</strain>
    </source>
</reference>
<evidence type="ECO:0000313" key="3">
    <source>
        <dbReference type="Proteomes" id="UP000229433"/>
    </source>
</evidence>
<name>A0A2G1VW18_9FLAO</name>
<dbReference type="EMBL" id="NQXA01000001">
    <property type="protein sequence ID" value="PHQ30972.1"/>
    <property type="molecule type" value="Genomic_DNA"/>
</dbReference>
<feature type="transmembrane region" description="Helical" evidence="1">
    <location>
        <begin position="30"/>
        <end position="50"/>
    </location>
</feature>
<proteinExistence type="predicted"/>
<protein>
    <submittedName>
        <fullName evidence="2">Uncharacterized protein</fullName>
    </submittedName>
</protein>
<feature type="transmembrane region" description="Helical" evidence="1">
    <location>
        <begin position="56"/>
        <end position="81"/>
    </location>
</feature>
<organism evidence="2 3">
    <name type="scientific">Leeuwenhoekiella nanhaiensis</name>
    <dbReference type="NCBI Taxonomy" id="1655491"/>
    <lineage>
        <taxon>Bacteria</taxon>
        <taxon>Pseudomonadati</taxon>
        <taxon>Bacteroidota</taxon>
        <taxon>Flavobacteriia</taxon>
        <taxon>Flavobacteriales</taxon>
        <taxon>Flavobacteriaceae</taxon>
        <taxon>Leeuwenhoekiella</taxon>
    </lineage>
</organism>
<comment type="caution">
    <text evidence="2">The sequence shown here is derived from an EMBL/GenBank/DDBJ whole genome shotgun (WGS) entry which is preliminary data.</text>
</comment>
<evidence type="ECO:0000256" key="1">
    <source>
        <dbReference type="SAM" id="Phobius"/>
    </source>
</evidence>
<dbReference type="RefSeq" id="WP_099644511.1">
    <property type="nucleotide sequence ID" value="NZ_KZ319287.1"/>
</dbReference>
<gene>
    <name evidence="2" type="ORF">CJ305_01725</name>
</gene>